<evidence type="ECO:0000313" key="1">
    <source>
        <dbReference type="EMBL" id="HCM31832.1"/>
    </source>
</evidence>
<protein>
    <submittedName>
        <fullName evidence="1">Uncharacterized protein</fullName>
    </submittedName>
</protein>
<dbReference type="Proteomes" id="UP000262257">
    <property type="component" value="Unassembled WGS sequence"/>
</dbReference>
<dbReference type="EMBL" id="DPXL01000126">
    <property type="protein sequence ID" value="HCM31832.1"/>
    <property type="molecule type" value="Genomic_DNA"/>
</dbReference>
<comment type="caution">
    <text evidence="1">The sequence shown here is derived from an EMBL/GenBank/DDBJ whole genome shotgun (WGS) entry which is preliminary data.</text>
</comment>
<name>A0A3D3G3K7_ACIRA</name>
<dbReference type="AlphaFoldDB" id="A0A3D3G3K7"/>
<sequence length="125" mass="13013">MNIKTDIVHLNAQAKEVIEMKINGKDYFGRSIVINGSSVVIDGNVVCDTAPDIKVEILGSCDFLETASGDVFVREAAKAIKTMSGDVTCGAVYGPVSTMSGDVNCGDVSGSVSTMSGDIRCKSKG</sequence>
<gene>
    <name evidence="1" type="ORF">DIC32_10225</name>
</gene>
<evidence type="ECO:0000313" key="2">
    <source>
        <dbReference type="Proteomes" id="UP000262257"/>
    </source>
</evidence>
<organism evidence="1 2">
    <name type="scientific">Acinetobacter radioresistens</name>
    <dbReference type="NCBI Taxonomy" id="40216"/>
    <lineage>
        <taxon>Bacteria</taxon>
        <taxon>Pseudomonadati</taxon>
        <taxon>Pseudomonadota</taxon>
        <taxon>Gammaproteobacteria</taxon>
        <taxon>Moraxellales</taxon>
        <taxon>Moraxellaceae</taxon>
        <taxon>Acinetobacter</taxon>
    </lineage>
</organism>
<reference evidence="1 2" key="1">
    <citation type="journal article" date="2018" name="Nat. Biotechnol.">
        <title>A standardized bacterial taxonomy based on genome phylogeny substantially revises the tree of life.</title>
        <authorList>
            <person name="Parks D.H."/>
            <person name="Chuvochina M."/>
            <person name="Waite D.W."/>
            <person name="Rinke C."/>
            <person name="Skarshewski A."/>
            <person name="Chaumeil P.A."/>
            <person name="Hugenholtz P."/>
        </authorList>
    </citation>
    <scope>NUCLEOTIDE SEQUENCE [LARGE SCALE GENOMIC DNA]</scope>
    <source>
        <strain evidence="1">UBA10045</strain>
    </source>
</reference>
<proteinExistence type="predicted"/>
<accession>A0A3D3G3K7</accession>